<dbReference type="Proteomes" id="UP000504618">
    <property type="component" value="Unplaced"/>
</dbReference>
<evidence type="ECO:0000313" key="1">
    <source>
        <dbReference type="Proteomes" id="UP000504618"/>
    </source>
</evidence>
<protein>
    <submittedName>
        <fullName evidence="2">Uncharacterized protein LOC112466416</fullName>
    </submittedName>
</protein>
<dbReference type="PANTHER" id="PTHR23272">
    <property type="entry name" value="BED FINGER-RELATED"/>
    <property type="match status" value="1"/>
</dbReference>
<dbReference type="InterPro" id="IPR012337">
    <property type="entry name" value="RNaseH-like_sf"/>
</dbReference>
<sequence length="275" mass="30944">MKKAIVDGFGAEKYLACFAHTLNLVPGNIIKDDAIVKDLCKKIKTIVTYFKHSVPAADELRMKSTLKLIQNVDTRWNSTKNMLDQFIKLADLISPILLQSPLAPPMLNASELQTTKEFAELLKPFEDATHIICGEMYLAASKAIPIVHTIKNKLTSSNSDTKIGIHFKQELMKQLLKRFEHMEKVTSLAIATICDPRFKNIDFSDKVACSQAVNKITRMINATRQQSNEQTCVLNCPLPNETTFGRFMKILRLTINQNGLPIVTMMRCPMTSNVT</sequence>
<dbReference type="SUPFAM" id="SSF53098">
    <property type="entry name" value="Ribonuclease H-like"/>
    <property type="match status" value="1"/>
</dbReference>
<evidence type="ECO:0000313" key="2">
    <source>
        <dbReference type="RefSeq" id="XP_024890247.1"/>
    </source>
</evidence>
<accession>A0A6J1R6G7</accession>
<dbReference type="OrthoDB" id="7696101at2759"/>
<keyword evidence="1" id="KW-1185">Reference proteome</keyword>
<name>A0A6J1R6G7_9HYME</name>
<organism evidence="1 2">
    <name type="scientific">Temnothorax curvispinosus</name>
    <dbReference type="NCBI Taxonomy" id="300111"/>
    <lineage>
        <taxon>Eukaryota</taxon>
        <taxon>Metazoa</taxon>
        <taxon>Ecdysozoa</taxon>
        <taxon>Arthropoda</taxon>
        <taxon>Hexapoda</taxon>
        <taxon>Insecta</taxon>
        <taxon>Pterygota</taxon>
        <taxon>Neoptera</taxon>
        <taxon>Endopterygota</taxon>
        <taxon>Hymenoptera</taxon>
        <taxon>Apocrita</taxon>
        <taxon>Aculeata</taxon>
        <taxon>Formicoidea</taxon>
        <taxon>Formicidae</taxon>
        <taxon>Myrmicinae</taxon>
        <taxon>Temnothorax</taxon>
    </lineage>
</organism>
<proteinExistence type="predicted"/>
<dbReference type="RefSeq" id="XP_024890247.1">
    <property type="nucleotide sequence ID" value="XM_025034479.1"/>
</dbReference>
<dbReference type="AlphaFoldDB" id="A0A6J1R6G7"/>
<dbReference type="GeneID" id="112466416"/>
<reference evidence="2" key="1">
    <citation type="submission" date="2025-08" db="UniProtKB">
        <authorList>
            <consortium name="RefSeq"/>
        </authorList>
    </citation>
    <scope>IDENTIFICATION</scope>
    <source>
        <tissue evidence="2">Whole body</tissue>
    </source>
</reference>
<gene>
    <name evidence="2" type="primary">LOC112466416</name>
</gene>